<dbReference type="Gene3D" id="2.20.28.10">
    <property type="match status" value="1"/>
</dbReference>
<evidence type="ECO:0000313" key="3">
    <source>
        <dbReference type="EMBL" id="MDZ8119710.1"/>
    </source>
</evidence>
<feature type="signal peptide" evidence="1">
    <location>
        <begin position="1"/>
        <end position="21"/>
    </location>
</feature>
<gene>
    <name evidence="3" type="ORF">P9H32_13865</name>
</gene>
<dbReference type="PANTHER" id="PTHR33746">
    <property type="entry name" value="RUBRERYTHRIN"/>
    <property type="match status" value="1"/>
</dbReference>
<dbReference type="CDD" id="cd01041">
    <property type="entry name" value="Rubrerythrin"/>
    <property type="match status" value="1"/>
</dbReference>
<proteinExistence type="predicted"/>
<dbReference type="InterPro" id="IPR009078">
    <property type="entry name" value="Ferritin-like_SF"/>
</dbReference>
<dbReference type="SUPFAM" id="SSF57802">
    <property type="entry name" value="Rubredoxin-like"/>
    <property type="match status" value="1"/>
</dbReference>
<reference evidence="3 4" key="1">
    <citation type="journal article" date="2024" name="Appl. Environ. Microbiol.">
        <title>Pontiella agarivorans sp. nov., a novel marine anaerobic bacterium capable of degrading macroalgal polysaccharides and fixing nitrogen.</title>
        <authorList>
            <person name="Liu N."/>
            <person name="Kivenson V."/>
            <person name="Peng X."/>
            <person name="Cui Z."/>
            <person name="Lankiewicz T.S."/>
            <person name="Gosselin K.M."/>
            <person name="English C.J."/>
            <person name="Blair E.M."/>
            <person name="O'Malley M.A."/>
            <person name="Valentine D.L."/>
        </authorList>
    </citation>
    <scope>NUCLEOTIDE SEQUENCE [LARGE SCALE GENOMIC DNA]</scope>
    <source>
        <strain evidence="3 4">NLcol2</strain>
    </source>
</reference>
<dbReference type="PROSITE" id="PS50905">
    <property type="entry name" value="FERRITIN_LIKE"/>
    <property type="match status" value="1"/>
</dbReference>
<dbReference type="PANTHER" id="PTHR33746:SF4">
    <property type="entry name" value="RUBRERYTHRIN"/>
    <property type="match status" value="1"/>
</dbReference>
<dbReference type="InterPro" id="IPR052753">
    <property type="entry name" value="Rbr2/Nigerythrin"/>
</dbReference>
<evidence type="ECO:0000256" key="1">
    <source>
        <dbReference type="SAM" id="SignalP"/>
    </source>
</evidence>
<dbReference type="InterPro" id="IPR009040">
    <property type="entry name" value="Ferritin-like_diiron"/>
</dbReference>
<keyword evidence="4" id="KW-1185">Reference proteome</keyword>
<dbReference type="EMBL" id="JARVCO010000012">
    <property type="protein sequence ID" value="MDZ8119710.1"/>
    <property type="molecule type" value="Genomic_DNA"/>
</dbReference>
<dbReference type="InterPro" id="IPR012347">
    <property type="entry name" value="Ferritin-like"/>
</dbReference>
<evidence type="ECO:0000259" key="2">
    <source>
        <dbReference type="PROSITE" id="PS50905"/>
    </source>
</evidence>
<dbReference type="Pfam" id="PF02915">
    <property type="entry name" value="Rubrerythrin"/>
    <property type="match status" value="1"/>
</dbReference>
<dbReference type="InterPro" id="IPR003251">
    <property type="entry name" value="Rr_diiron-bd_dom"/>
</dbReference>
<feature type="domain" description="Ferritin-like diiron" evidence="2">
    <location>
        <begin position="21"/>
        <end position="164"/>
    </location>
</feature>
<dbReference type="Gene3D" id="1.20.1260.10">
    <property type="match status" value="1"/>
</dbReference>
<comment type="caution">
    <text evidence="3">The sequence shown here is derived from an EMBL/GenBank/DDBJ whole genome shotgun (WGS) entry which is preliminary data.</text>
</comment>
<sequence length="204" mass="21732">MTSNVIAVLAATMLVGSSVHAGSSAATVANLKAAIKGETTASAKYAAFAKKAADEGYDKIALLFQATSKAETIHAGNHRAVLAKLGESMEAFTPEYTVKSTRENLEAAIEGEGYEVATMYPEFLKTAQKENVSLALVSFNYAYQTEKEHAALYKDAVAKLVAGHEDSLASQYLVCLTCGNTYAGTAPERCGICMTPRERFVTIQ</sequence>
<dbReference type="SUPFAM" id="SSF47240">
    <property type="entry name" value="Ferritin-like"/>
    <property type="match status" value="1"/>
</dbReference>
<dbReference type="RefSeq" id="WP_322609494.1">
    <property type="nucleotide sequence ID" value="NZ_JARVCO010000012.1"/>
</dbReference>
<dbReference type="Proteomes" id="UP001290861">
    <property type="component" value="Unassembled WGS sequence"/>
</dbReference>
<organism evidence="3 4">
    <name type="scientific">Pontiella agarivorans</name>
    <dbReference type="NCBI Taxonomy" id="3038953"/>
    <lineage>
        <taxon>Bacteria</taxon>
        <taxon>Pseudomonadati</taxon>
        <taxon>Kiritimatiellota</taxon>
        <taxon>Kiritimatiellia</taxon>
        <taxon>Kiritimatiellales</taxon>
        <taxon>Pontiellaceae</taxon>
        <taxon>Pontiella</taxon>
    </lineage>
</organism>
<name>A0ABU5MZS0_9BACT</name>
<evidence type="ECO:0000313" key="4">
    <source>
        <dbReference type="Proteomes" id="UP001290861"/>
    </source>
</evidence>
<accession>A0ABU5MZS0</accession>
<keyword evidence="1" id="KW-0732">Signal</keyword>
<feature type="chain" id="PRO_5046001195" evidence="1">
    <location>
        <begin position="22"/>
        <end position="204"/>
    </location>
</feature>
<protein>
    <submittedName>
        <fullName evidence="3">Rubrerythrin family protein</fullName>
    </submittedName>
</protein>